<evidence type="ECO:0000256" key="1">
    <source>
        <dbReference type="ARBA" id="ARBA00006762"/>
    </source>
</evidence>
<dbReference type="PROSITE" id="PS51284">
    <property type="entry name" value="DOC"/>
    <property type="match status" value="1"/>
</dbReference>
<comment type="function">
    <text evidence="6">Component of the anaphase promoting complex/cyclosome (APC/C), a cell cycle-regulated E3 ubiquitin-protein ligase complex that controls progression through mitosis and the G1 phase of the cell cycle.</text>
</comment>
<sequence>MNPPAGLPDISRLARWSVSSSKQGLGVANLLDSSTDTYWQSDGHQPHTIAITFPHRHQIHSISIYADYDRDESYTPCCIRILSGTDQYDLQLLKEVHFDTEPRTWIHFPLSNDDTSDHSSSSSNSSVMAHHLHLVFPLNYENGRDVRVRAVRLLGPPTNHEMFKRDKILPFTTPEFYMYDTLR</sequence>
<dbReference type="CDD" id="cd08366">
    <property type="entry name" value="APC10"/>
    <property type="match status" value="1"/>
</dbReference>
<dbReference type="SMART" id="SM01337">
    <property type="entry name" value="APC10"/>
    <property type="match status" value="1"/>
</dbReference>
<evidence type="ECO:0000256" key="5">
    <source>
        <dbReference type="ARBA" id="ARBA00023306"/>
    </source>
</evidence>
<keyword evidence="2 6" id="KW-0132">Cell division</keyword>
<evidence type="ECO:0000313" key="9">
    <source>
        <dbReference type="Proteomes" id="UP001150907"/>
    </source>
</evidence>
<dbReference type="PANTHER" id="PTHR12936:SF0">
    <property type="entry name" value="ANAPHASE-PROMOTING COMPLEX SUBUNIT 10"/>
    <property type="match status" value="1"/>
</dbReference>
<dbReference type="InterPro" id="IPR008979">
    <property type="entry name" value="Galactose-bd-like_sf"/>
</dbReference>
<keyword evidence="9" id="KW-1185">Reference proteome</keyword>
<evidence type="ECO:0000256" key="6">
    <source>
        <dbReference type="PIRNR" id="PIRNR028841"/>
    </source>
</evidence>
<evidence type="ECO:0000256" key="3">
    <source>
        <dbReference type="ARBA" id="ARBA00022776"/>
    </source>
</evidence>
<dbReference type="GO" id="GO:0070979">
    <property type="term" value="P:protein K11-linked ubiquitination"/>
    <property type="evidence" value="ECO:0007669"/>
    <property type="project" value="TreeGrafter"/>
</dbReference>
<reference evidence="8" key="1">
    <citation type="submission" date="2022-07" db="EMBL/GenBank/DDBJ databases">
        <title>Phylogenomic reconstructions and comparative analyses of Kickxellomycotina fungi.</title>
        <authorList>
            <person name="Reynolds N.K."/>
            <person name="Stajich J.E."/>
            <person name="Barry K."/>
            <person name="Grigoriev I.V."/>
            <person name="Crous P."/>
            <person name="Smith M.E."/>
        </authorList>
    </citation>
    <scope>NUCLEOTIDE SEQUENCE</scope>
    <source>
        <strain evidence="8">IMI 214461</strain>
    </source>
</reference>
<evidence type="ECO:0000256" key="4">
    <source>
        <dbReference type="ARBA" id="ARBA00022786"/>
    </source>
</evidence>
<keyword evidence="3 6" id="KW-0498">Mitosis</keyword>
<dbReference type="GO" id="GO:0051301">
    <property type="term" value="P:cell division"/>
    <property type="evidence" value="ECO:0007669"/>
    <property type="project" value="UniProtKB-KW"/>
</dbReference>
<dbReference type="OrthoDB" id="24948at2759"/>
<dbReference type="PANTHER" id="PTHR12936">
    <property type="entry name" value="ANAPHASE-PROMOTING COMPLEX 10"/>
    <property type="match status" value="1"/>
</dbReference>
<accession>A0A9W8EKA2</accession>
<comment type="similarity">
    <text evidence="1 6">Belongs to the APC10 family.</text>
</comment>
<dbReference type="Proteomes" id="UP001150907">
    <property type="component" value="Unassembled WGS sequence"/>
</dbReference>
<protein>
    <recommendedName>
        <fullName evidence="6">Anaphase-promoting complex subunit 10</fullName>
    </recommendedName>
</protein>
<dbReference type="InterPro" id="IPR004939">
    <property type="entry name" value="APC_su10/DOC_dom"/>
</dbReference>
<organism evidence="8 9">
    <name type="scientific">Coemansia thaxteri</name>
    <dbReference type="NCBI Taxonomy" id="2663907"/>
    <lineage>
        <taxon>Eukaryota</taxon>
        <taxon>Fungi</taxon>
        <taxon>Fungi incertae sedis</taxon>
        <taxon>Zoopagomycota</taxon>
        <taxon>Kickxellomycotina</taxon>
        <taxon>Kickxellomycetes</taxon>
        <taxon>Kickxellales</taxon>
        <taxon>Kickxellaceae</taxon>
        <taxon>Coemansia</taxon>
    </lineage>
</organism>
<dbReference type="EMBL" id="JANBQF010000009">
    <property type="protein sequence ID" value="KAJ2008211.1"/>
    <property type="molecule type" value="Genomic_DNA"/>
</dbReference>
<keyword evidence="4 6" id="KW-0833">Ubl conjugation pathway</keyword>
<keyword evidence="5 6" id="KW-0131">Cell cycle</keyword>
<dbReference type="SUPFAM" id="SSF49785">
    <property type="entry name" value="Galactose-binding domain-like"/>
    <property type="match status" value="1"/>
</dbReference>
<dbReference type="Gene3D" id="2.60.120.260">
    <property type="entry name" value="Galactose-binding domain-like"/>
    <property type="match status" value="1"/>
</dbReference>
<evidence type="ECO:0000256" key="2">
    <source>
        <dbReference type="ARBA" id="ARBA00022618"/>
    </source>
</evidence>
<name>A0A9W8EKA2_9FUNG</name>
<comment type="caution">
    <text evidence="8">The sequence shown here is derived from an EMBL/GenBank/DDBJ whole genome shotgun (WGS) entry which is preliminary data.</text>
</comment>
<dbReference type="AlphaFoldDB" id="A0A9W8EKA2"/>
<dbReference type="Pfam" id="PF03256">
    <property type="entry name" value="ANAPC10"/>
    <property type="match status" value="1"/>
</dbReference>
<dbReference type="GO" id="GO:0005680">
    <property type="term" value="C:anaphase-promoting complex"/>
    <property type="evidence" value="ECO:0007669"/>
    <property type="project" value="InterPro"/>
</dbReference>
<gene>
    <name evidence="8" type="ORF">H4R26_000331</name>
</gene>
<dbReference type="GO" id="GO:0031145">
    <property type="term" value="P:anaphase-promoting complex-dependent catabolic process"/>
    <property type="evidence" value="ECO:0007669"/>
    <property type="project" value="InterPro"/>
</dbReference>
<evidence type="ECO:0000259" key="7">
    <source>
        <dbReference type="PROSITE" id="PS51284"/>
    </source>
</evidence>
<feature type="domain" description="DOC" evidence="7">
    <location>
        <begin position="1"/>
        <end position="180"/>
    </location>
</feature>
<dbReference type="InterPro" id="IPR016901">
    <property type="entry name" value="APC10/Doc1"/>
</dbReference>
<evidence type="ECO:0000313" key="8">
    <source>
        <dbReference type="EMBL" id="KAJ2008211.1"/>
    </source>
</evidence>
<proteinExistence type="inferred from homology"/>
<dbReference type="PIRSF" id="PIRSF028841">
    <property type="entry name" value="APC10_sub"/>
    <property type="match status" value="1"/>
</dbReference>